<keyword evidence="1" id="KW-0732">Signal</keyword>
<dbReference type="PANTHER" id="PTHR13412">
    <property type="entry name" value="T-CELL IMMUNOMODULATORY PROTEIN HOMOLOG"/>
    <property type="match status" value="1"/>
</dbReference>
<protein>
    <recommendedName>
        <fullName evidence="4">FG-GAP repeat protein</fullName>
    </recommendedName>
</protein>
<dbReference type="InterPro" id="IPR024881">
    <property type="entry name" value="Tip"/>
</dbReference>
<evidence type="ECO:0008006" key="4">
    <source>
        <dbReference type="Google" id="ProtNLM"/>
    </source>
</evidence>
<dbReference type="Proteomes" id="UP000017820">
    <property type="component" value="Unassembled WGS sequence"/>
</dbReference>
<comment type="caution">
    <text evidence="2">The sequence shown here is derived from an EMBL/GenBank/DDBJ whole genome shotgun (WGS) entry which is preliminary data.</text>
</comment>
<dbReference type="InterPro" id="IPR028994">
    <property type="entry name" value="Integrin_alpha_N"/>
</dbReference>
<name>V4JH53_PSEL2</name>
<reference evidence="3" key="1">
    <citation type="journal article" date="2014" name="Nat. Chem. Biol.">
        <title>Biosynthesis of polybrominated aromatic organic compounds by marine bacteria.</title>
        <authorList>
            <person name="Agarwal V."/>
            <person name="El Gamal A.A."/>
            <person name="Yamanaka K."/>
            <person name="Poth D."/>
            <person name="Kersten R.D."/>
            <person name="Schorn M."/>
            <person name="Allen E.E."/>
            <person name="Moore B.S."/>
        </authorList>
    </citation>
    <scope>NUCLEOTIDE SEQUENCE [LARGE SCALE GENOMIC DNA]</scope>
    <source>
        <strain evidence="3">2ta16</strain>
    </source>
</reference>
<dbReference type="RefSeq" id="WP_023398289.1">
    <property type="nucleotide sequence ID" value="NZ_AUSV01000016.1"/>
</dbReference>
<dbReference type="EMBL" id="AUSV01000016">
    <property type="protein sequence ID" value="ESP94277.1"/>
    <property type="molecule type" value="Genomic_DNA"/>
</dbReference>
<organism evidence="2 3">
    <name type="scientific">Pseudoalteromonas luteoviolacea (strain 2ta16)</name>
    <dbReference type="NCBI Taxonomy" id="1353533"/>
    <lineage>
        <taxon>Bacteria</taxon>
        <taxon>Pseudomonadati</taxon>
        <taxon>Pseudomonadota</taxon>
        <taxon>Gammaproteobacteria</taxon>
        <taxon>Alteromonadales</taxon>
        <taxon>Pseudoalteromonadaceae</taxon>
        <taxon>Pseudoalteromonas</taxon>
    </lineage>
</organism>
<dbReference type="PATRIC" id="fig|1353533.3.peg.1347"/>
<proteinExistence type="predicted"/>
<dbReference type="Pfam" id="PF13517">
    <property type="entry name" value="FG-GAP_3"/>
    <property type="match status" value="1"/>
</dbReference>
<dbReference type="Gene3D" id="2.130.10.130">
    <property type="entry name" value="Integrin alpha, N-terminal"/>
    <property type="match status" value="2"/>
</dbReference>
<dbReference type="GeneID" id="29922031"/>
<evidence type="ECO:0000256" key="1">
    <source>
        <dbReference type="ARBA" id="ARBA00022729"/>
    </source>
</evidence>
<evidence type="ECO:0000313" key="2">
    <source>
        <dbReference type="EMBL" id="ESP94277.1"/>
    </source>
</evidence>
<dbReference type="SUPFAM" id="SSF69318">
    <property type="entry name" value="Integrin alpha N-terminal domain"/>
    <property type="match status" value="2"/>
</dbReference>
<accession>V4JH53</accession>
<sequence>MKRLLPFALFSSLVYAYDSIDLQYKADDKLVVADTDSAFVAGNGESAYLQKIDFKTKQVSLLVVPEKPIMYSVGKLKNHQGAQAFVLTERGVFHADETKTHNLIEADTLFQSDTFSHFKHQAFTLDANGDDLTDFYFPGVEEQTIYVQQETGKFSPISLPLNAQTVTHVSDQNLTISHTLPRTPTLADINGDGIDDLMFYELKKVQYFLATPQGPSKKLQTLMTFDESSKQKIEKLRDFNNDGYPDIHTIESLSDGADEEKDLDSESIHRVFFSEHTSNGLVFKDSPDIKLTLEETSAIANISDFDGDGQNDLAVISFDIGFMDIISIASAAMENKDVTLDSTISIFKGTNDNQFEKKAAAKKSVEIAMNMNESSSESGKGIIFEDFNGDGLTDLLIRADTNELKVYFGDKRRGLSRRPKRIKRSLPSSSNDIYSYDINQDGKEEIVLKVSDEKGGFRLDTVQITK</sequence>
<dbReference type="InterPro" id="IPR013517">
    <property type="entry name" value="FG-GAP"/>
</dbReference>
<dbReference type="PANTHER" id="PTHR13412:SF0">
    <property type="entry name" value="T-CELL IMMUNOMODULATORY PROTEIN"/>
    <property type="match status" value="1"/>
</dbReference>
<gene>
    <name evidence="2" type="ORF">PL2TA16_01955</name>
</gene>
<evidence type="ECO:0000313" key="3">
    <source>
        <dbReference type="Proteomes" id="UP000017820"/>
    </source>
</evidence>
<dbReference type="AlphaFoldDB" id="V4JH53"/>